<keyword evidence="1" id="KW-0378">Hydrolase</keyword>
<evidence type="ECO:0000313" key="2">
    <source>
        <dbReference type="Proteomes" id="UP000198211"/>
    </source>
</evidence>
<protein>
    <submittedName>
        <fullName evidence="1">Helitron helicase</fullName>
    </submittedName>
</protein>
<organism evidence="1 2">
    <name type="scientific">Phytophthora megakarya</name>
    <dbReference type="NCBI Taxonomy" id="4795"/>
    <lineage>
        <taxon>Eukaryota</taxon>
        <taxon>Sar</taxon>
        <taxon>Stramenopiles</taxon>
        <taxon>Oomycota</taxon>
        <taxon>Peronosporomycetes</taxon>
        <taxon>Peronosporales</taxon>
        <taxon>Peronosporaceae</taxon>
        <taxon>Phytophthora</taxon>
    </lineage>
</organism>
<dbReference type="GO" id="GO:0004386">
    <property type="term" value="F:helicase activity"/>
    <property type="evidence" value="ECO:0007669"/>
    <property type="project" value="UniProtKB-KW"/>
</dbReference>
<name>A0A225X2W5_9STRA</name>
<sequence>MKLNALLDDITKNGISVKVVASVYVVEFQNRGPHAHILIILNDHRKPRNSSDYGKFVSAEIPDTELFPQHHVTVTTCMIHAPCGRGINSPYTREDGMAIVILFKDVVGLDSWTHRVKKVRTALLQLEWGRVSFITSMQTDHDNASNPFELITDGLFYTILIFAKSMIVACTWKCVQAFNQ</sequence>
<reference evidence="2" key="1">
    <citation type="submission" date="2017-03" db="EMBL/GenBank/DDBJ databases">
        <title>Phytopthora megakarya and P. palmivora, two closely related causual agents of cacao black pod achieved similar genome size and gene model numbers by different mechanisms.</title>
        <authorList>
            <person name="Ali S."/>
            <person name="Shao J."/>
            <person name="Larry D.J."/>
            <person name="Kronmiller B."/>
            <person name="Shen D."/>
            <person name="Strem M.D."/>
            <person name="Melnick R.L."/>
            <person name="Guiltinan M.J."/>
            <person name="Tyler B.M."/>
            <person name="Meinhardt L.W."/>
            <person name="Bailey B.A."/>
        </authorList>
    </citation>
    <scope>NUCLEOTIDE SEQUENCE [LARGE SCALE GENOMIC DNA]</scope>
    <source>
        <strain evidence="2">zdho120</strain>
    </source>
</reference>
<keyword evidence="2" id="KW-1185">Reference proteome</keyword>
<dbReference type="STRING" id="4795.A0A225X2W5"/>
<comment type="caution">
    <text evidence="1">The sequence shown here is derived from an EMBL/GenBank/DDBJ whole genome shotgun (WGS) entry which is preliminary data.</text>
</comment>
<dbReference type="AlphaFoldDB" id="A0A225X2W5"/>
<dbReference type="EMBL" id="NBNE01000050">
    <property type="protein sequence ID" value="OWZ23687.1"/>
    <property type="molecule type" value="Genomic_DNA"/>
</dbReference>
<evidence type="ECO:0000313" key="1">
    <source>
        <dbReference type="EMBL" id="OWZ23687.1"/>
    </source>
</evidence>
<keyword evidence="1" id="KW-0547">Nucleotide-binding</keyword>
<keyword evidence="1" id="KW-0347">Helicase</keyword>
<proteinExistence type="predicted"/>
<keyword evidence="1" id="KW-0067">ATP-binding</keyword>
<gene>
    <name evidence="1" type="ORF">PHMEG_0001420</name>
</gene>
<dbReference type="Proteomes" id="UP000198211">
    <property type="component" value="Unassembled WGS sequence"/>
</dbReference>
<accession>A0A225X2W5</accession>